<dbReference type="PANTHER" id="PTHR14647:SF87">
    <property type="entry name" value="PUTATIVE-RELATED"/>
    <property type="match status" value="1"/>
</dbReference>
<organism evidence="11 12">
    <name type="scientific">Scylla paramamosain</name>
    <name type="common">Mud crab</name>
    <dbReference type="NCBI Taxonomy" id="85552"/>
    <lineage>
        <taxon>Eukaryota</taxon>
        <taxon>Metazoa</taxon>
        <taxon>Ecdysozoa</taxon>
        <taxon>Arthropoda</taxon>
        <taxon>Crustacea</taxon>
        <taxon>Multicrustacea</taxon>
        <taxon>Malacostraca</taxon>
        <taxon>Eumalacostraca</taxon>
        <taxon>Eucarida</taxon>
        <taxon>Decapoda</taxon>
        <taxon>Pleocyemata</taxon>
        <taxon>Brachyura</taxon>
        <taxon>Eubrachyura</taxon>
        <taxon>Portunoidea</taxon>
        <taxon>Portunidae</taxon>
        <taxon>Portuninae</taxon>
        <taxon>Scylla</taxon>
    </lineage>
</organism>
<keyword evidence="9" id="KW-0325">Glycoprotein</keyword>
<dbReference type="Pfam" id="PF06990">
    <property type="entry name" value="Gal-3-0_sulfotr"/>
    <property type="match status" value="1"/>
</dbReference>
<accession>A0AAW0T0M7</accession>
<keyword evidence="7" id="KW-0333">Golgi apparatus</keyword>
<evidence type="ECO:0000256" key="4">
    <source>
        <dbReference type="ARBA" id="ARBA00022692"/>
    </source>
</evidence>
<comment type="caution">
    <text evidence="11">The sequence shown here is derived from an EMBL/GenBank/DDBJ whole genome shotgun (WGS) entry which is preliminary data.</text>
</comment>
<keyword evidence="5" id="KW-0735">Signal-anchor</keyword>
<reference evidence="11 12" key="1">
    <citation type="submission" date="2023-03" db="EMBL/GenBank/DDBJ databases">
        <title>High-quality genome of Scylla paramamosain provides insights in environmental adaptation.</title>
        <authorList>
            <person name="Zhang L."/>
        </authorList>
    </citation>
    <scope>NUCLEOTIDE SEQUENCE [LARGE SCALE GENOMIC DNA]</scope>
    <source>
        <strain evidence="11">LZ_2023a</strain>
        <tissue evidence="11">Muscle</tissue>
    </source>
</reference>
<evidence type="ECO:0000256" key="6">
    <source>
        <dbReference type="ARBA" id="ARBA00022989"/>
    </source>
</evidence>
<evidence type="ECO:0008006" key="13">
    <source>
        <dbReference type="Google" id="ProtNLM"/>
    </source>
</evidence>
<comment type="similarity">
    <text evidence="2">Belongs to the galactose-3-O-sulfotransferase family.</text>
</comment>
<comment type="subcellular location">
    <subcellularLocation>
        <location evidence="1">Golgi apparatus membrane</location>
        <topology evidence="1">Single-pass type II membrane protein</topology>
    </subcellularLocation>
</comment>
<evidence type="ECO:0000256" key="9">
    <source>
        <dbReference type="ARBA" id="ARBA00023180"/>
    </source>
</evidence>
<dbReference type="Gene3D" id="3.40.50.300">
    <property type="entry name" value="P-loop containing nucleotide triphosphate hydrolases"/>
    <property type="match status" value="1"/>
</dbReference>
<keyword evidence="3" id="KW-0808">Transferase</keyword>
<dbReference type="GO" id="GO:0001733">
    <property type="term" value="F:galactosylceramide sulfotransferase activity"/>
    <property type="evidence" value="ECO:0007669"/>
    <property type="project" value="InterPro"/>
</dbReference>
<gene>
    <name evidence="11" type="ORF">O3P69_008174</name>
</gene>
<evidence type="ECO:0000256" key="8">
    <source>
        <dbReference type="ARBA" id="ARBA00023136"/>
    </source>
</evidence>
<dbReference type="PANTHER" id="PTHR14647">
    <property type="entry name" value="GALACTOSE-3-O-SULFOTRANSFERASE"/>
    <property type="match status" value="1"/>
</dbReference>
<evidence type="ECO:0000256" key="2">
    <source>
        <dbReference type="ARBA" id="ARBA00008124"/>
    </source>
</evidence>
<evidence type="ECO:0000256" key="3">
    <source>
        <dbReference type="ARBA" id="ARBA00022679"/>
    </source>
</evidence>
<dbReference type="GO" id="GO:0000139">
    <property type="term" value="C:Golgi membrane"/>
    <property type="evidence" value="ECO:0007669"/>
    <property type="project" value="UniProtKB-SubCell"/>
</dbReference>
<keyword evidence="8" id="KW-0472">Membrane</keyword>
<dbReference type="InterPro" id="IPR027417">
    <property type="entry name" value="P-loop_NTPase"/>
</dbReference>
<keyword evidence="12" id="KW-1185">Reference proteome</keyword>
<dbReference type="Proteomes" id="UP001487740">
    <property type="component" value="Unassembled WGS sequence"/>
</dbReference>
<sequence length="288" mass="33208">MPANTVFFTIVREPIALFEAFFAFSRAKKRTGLTLEQYIREVPVDEKRTGLFHYNTMAWDFGMPEEKLNNLTDIWDMVMQADEQFGLVMVVERMEESLVLMADYLCWELSDVLVLDLNSLRSKFKKPLQQELKNILQKKLAPDYLIYRHFLKKFDQQVEAYGRGRMAAAVSRLREMMALLMDLCSFVRKNASQLAGKYRPTSNKVEGFKTKGDMCSLYTLPELSFLSLLRQKQRKDIIIGKTNTKPTSKVPPKTTAWPSKSSELTSRGYNNSPESNQLTHLLSPSLGY</sequence>
<feature type="compositionally biased region" description="Low complexity" evidence="10">
    <location>
        <begin position="241"/>
        <end position="255"/>
    </location>
</feature>
<dbReference type="InterPro" id="IPR009729">
    <property type="entry name" value="Gal-3-0_sulfotransfrase"/>
</dbReference>
<evidence type="ECO:0000256" key="10">
    <source>
        <dbReference type="SAM" id="MobiDB-lite"/>
    </source>
</evidence>
<evidence type="ECO:0000256" key="1">
    <source>
        <dbReference type="ARBA" id="ARBA00004323"/>
    </source>
</evidence>
<feature type="compositionally biased region" description="Polar residues" evidence="10">
    <location>
        <begin position="256"/>
        <end position="277"/>
    </location>
</feature>
<proteinExistence type="inferred from homology"/>
<keyword evidence="4" id="KW-0812">Transmembrane</keyword>
<feature type="region of interest" description="Disordered" evidence="10">
    <location>
        <begin position="239"/>
        <end position="277"/>
    </location>
</feature>
<evidence type="ECO:0000256" key="7">
    <source>
        <dbReference type="ARBA" id="ARBA00023034"/>
    </source>
</evidence>
<evidence type="ECO:0000313" key="12">
    <source>
        <dbReference type="Proteomes" id="UP001487740"/>
    </source>
</evidence>
<protein>
    <recommendedName>
        <fullName evidence="13">Galactosylceramide sulfotransferase</fullName>
    </recommendedName>
</protein>
<dbReference type="EMBL" id="JARAKH010000041">
    <property type="protein sequence ID" value="KAK8381118.1"/>
    <property type="molecule type" value="Genomic_DNA"/>
</dbReference>
<evidence type="ECO:0000256" key="5">
    <source>
        <dbReference type="ARBA" id="ARBA00022968"/>
    </source>
</evidence>
<dbReference type="GO" id="GO:0009247">
    <property type="term" value="P:glycolipid biosynthetic process"/>
    <property type="evidence" value="ECO:0007669"/>
    <property type="project" value="InterPro"/>
</dbReference>
<evidence type="ECO:0000313" key="11">
    <source>
        <dbReference type="EMBL" id="KAK8381118.1"/>
    </source>
</evidence>
<dbReference type="AlphaFoldDB" id="A0AAW0T0M7"/>
<name>A0AAW0T0M7_SCYPA</name>
<keyword evidence="6" id="KW-1133">Transmembrane helix</keyword>